<dbReference type="RefSeq" id="WP_039808218.1">
    <property type="nucleotide sequence ID" value="NZ_JADLRH010000004.1"/>
</dbReference>
<evidence type="ECO:0000313" key="2">
    <source>
        <dbReference type="EMBL" id="SUA74827.1"/>
    </source>
</evidence>
<organism evidence="2 3">
    <name type="scientific">Nocardia otitidiscaviarum</name>
    <dbReference type="NCBI Taxonomy" id="1823"/>
    <lineage>
        <taxon>Bacteria</taxon>
        <taxon>Bacillati</taxon>
        <taxon>Actinomycetota</taxon>
        <taxon>Actinomycetes</taxon>
        <taxon>Mycobacteriales</taxon>
        <taxon>Nocardiaceae</taxon>
        <taxon>Nocardia</taxon>
    </lineage>
</organism>
<keyword evidence="1" id="KW-0812">Transmembrane</keyword>
<name>A0A378YEJ0_9NOCA</name>
<dbReference type="AlphaFoldDB" id="A0A378YEJ0"/>
<protein>
    <submittedName>
        <fullName evidence="2">Uncharacterized protein</fullName>
    </submittedName>
</protein>
<evidence type="ECO:0000256" key="1">
    <source>
        <dbReference type="SAM" id="Phobius"/>
    </source>
</evidence>
<keyword evidence="1" id="KW-0472">Membrane</keyword>
<keyword evidence="1" id="KW-1133">Transmembrane helix</keyword>
<sequence length="71" mass="7791">MYYLDLMTQANLLDHSVWASPDTWTAALEHQAKRKKSGGGKGGLIFGAICCIGLVVLILGIVYLVTQRKKK</sequence>
<keyword evidence="3" id="KW-1185">Reference proteome</keyword>
<reference evidence="2 3" key="1">
    <citation type="submission" date="2018-06" db="EMBL/GenBank/DDBJ databases">
        <authorList>
            <consortium name="Pathogen Informatics"/>
            <person name="Doyle S."/>
        </authorList>
    </citation>
    <scope>NUCLEOTIDE SEQUENCE [LARGE SCALE GENOMIC DNA]</scope>
    <source>
        <strain evidence="2 3">NCTC1934</strain>
    </source>
</reference>
<gene>
    <name evidence="2" type="ORF">NCTC1934_01775</name>
</gene>
<dbReference type="Proteomes" id="UP000255467">
    <property type="component" value="Unassembled WGS sequence"/>
</dbReference>
<dbReference type="STRING" id="1406858.GCA_000710895_02835"/>
<proteinExistence type="predicted"/>
<dbReference type="OrthoDB" id="4571681at2"/>
<dbReference type="EMBL" id="UGRY01000002">
    <property type="protein sequence ID" value="SUA74827.1"/>
    <property type="molecule type" value="Genomic_DNA"/>
</dbReference>
<accession>A0A378YEJ0</accession>
<evidence type="ECO:0000313" key="3">
    <source>
        <dbReference type="Proteomes" id="UP000255467"/>
    </source>
</evidence>
<feature type="transmembrane region" description="Helical" evidence="1">
    <location>
        <begin position="44"/>
        <end position="65"/>
    </location>
</feature>